<comment type="caution">
    <text evidence="4">The sequence shown here is derived from an EMBL/GenBank/DDBJ whole genome shotgun (WGS) entry which is preliminary data.</text>
</comment>
<feature type="chain" id="PRO_5039515677" evidence="2">
    <location>
        <begin position="20"/>
        <end position="898"/>
    </location>
</feature>
<dbReference type="InterPro" id="IPR003386">
    <property type="entry name" value="LACT/PDAT_acylTrfase"/>
</dbReference>
<dbReference type="EMBL" id="QGDI01000010">
    <property type="protein sequence ID" value="PWJ11213.1"/>
    <property type="molecule type" value="Genomic_DNA"/>
</dbReference>
<keyword evidence="4" id="KW-0012">Acyltransferase</keyword>
<dbReference type="InterPro" id="IPR003343">
    <property type="entry name" value="Big_2"/>
</dbReference>
<dbReference type="CDD" id="cd00198">
    <property type="entry name" value="vWFA"/>
    <property type="match status" value="1"/>
</dbReference>
<dbReference type="Pfam" id="PF02450">
    <property type="entry name" value="LCAT"/>
    <property type="match status" value="1"/>
</dbReference>
<proteinExistence type="predicted"/>
<dbReference type="SUPFAM" id="SSF53300">
    <property type="entry name" value="vWA-like"/>
    <property type="match status" value="1"/>
</dbReference>
<dbReference type="SUPFAM" id="SSF49373">
    <property type="entry name" value="Invasin/intimin cell-adhesion fragments"/>
    <property type="match status" value="1"/>
</dbReference>
<feature type="domain" description="VWFA" evidence="3">
    <location>
        <begin position="39"/>
        <end position="235"/>
    </location>
</feature>
<reference evidence="4 5" key="1">
    <citation type="submission" date="2018-05" db="EMBL/GenBank/DDBJ databases">
        <title>The Hungate 1000. A catalogue of reference genomes from the rumen microbiome.</title>
        <authorList>
            <person name="Kelly W."/>
        </authorList>
    </citation>
    <scope>NUCLEOTIDE SEQUENCE [LARGE SCALE GENOMIC DNA]</scope>
    <source>
        <strain evidence="4 5">SAb67</strain>
    </source>
</reference>
<name>A0A315YIV2_RUMFL</name>
<feature type="transmembrane region" description="Helical" evidence="1">
    <location>
        <begin position="874"/>
        <end position="891"/>
    </location>
</feature>
<evidence type="ECO:0000313" key="5">
    <source>
        <dbReference type="Proteomes" id="UP000245720"/>
    </source>
</evidence>
<dbReference type="PROSITE" id="PS50234">
    <property type="entry name" value="VWFA"/>
    <property type="match status" value="1"/>
</dbReference>
<dbReference type="InterPro" id="IPR036465">
    <property type="entry name" value="vWFA_dom_sf"/>
</dbReference>
<dbReference type="InterPro" id="IPR002035">
    <property type="entry name" value="VWF_A"/>
</dbReference>
<keyword evidence="4" id="KW-0808">Transferase</keyword>
<protein>
    <submittedName>
        <fullName evidence="4">Lecithin:cholesterol acyltransferase</fullName>
    </submittedName>
</protein>
<dbReference type="GO" id="GO:0006629">
    <property type="term" value="P:lipid metabolic process"/>
    <property type="evidence" value="ECO:0007669"/>
    <property type="project" value="InterPro"/>
</dbReference>
<dbReference type="Proteomes" id="UP000245720">
    <property type="component" value="Unassembled WGS sequence"/>
</dbReference>
<dbReference type="SUPFAM" id="SSF53474">
    <property type="entry name" value="alpha/beta-Hydrolases"/>
    <property type="match status" value="1"/>
</dbReference>
<dbReference type="SMART" id="SM00635">
    <property type="entry name" value="BID_2"/>
    <property type="match status" value="1"/>
</dbReference>
<dbReference type="OrthoDB" id="9765872at2"/>
<dbReference type="Gene3D" id="3.40.50.1820">
    <property type="entry name" value="alpha/beta hydrolase"/>
    <property type="match status" value="1"/>
</dbReference>
<dbReference type="Pfam" id="PF02368">
    <property type="entry name" value="Big_2"/>
    <property type="match status" value="1"/>
</dbReference>
<keyword evidence="1" id="KW-0812">Transmembrane</keyword>
<organism evidence="4 5">
    <name type="scientific">Ruminococcus flavefaciens</name>
    <dbReference type="NCBI Taxonomy" id="1265"/>
    <lineage>
        <taxon>Bacteria</taxon>
        <taxon>Bacillati</taxon>
        <taxon>Bacillota</taxon>
        <taxon>Clostridia</taxon>
        <taxon>Eubacteriales</taxon>
        <taxon>Oscillospiraceae</taxon>
        <taxon>Ruminococcus</taxon>
    </lineage>
</organism>
<dbReference type="SMART" id="SM00327">
    <property type="entry name" value="VWA"/>
    <property type="match status" value="1"/>
</dbReference>
<keyword evidence="1" id="KW-1133">Transmembrane helix</keyword>
<dbReference type="InterPro" id="IPR008964">
    <property type="entry name" value="Invasin/intimin_cell_adhesion"/>
</dbReference>
<evidence type="ECO:0000256" key="1">
    <source>
        <dbReference type="SAM" id="Phobius"/>
    </source>
</evidence>
<evidence type="ECO:0000313" key="4">
    <source>
        <dbReference type="EMBL" id="PWJ11213.1"/>
    </source>
</evidence>
<keyword evidence="2" id="KW-0732">Signal</keyword>
<feature type="signal peptide" evidence="2">
    <location>
        <begin position="1"/>
        <end position="19"/>
    </location>
</feature>
<dbReference type="Pfam" id="PF13519">
    <property type="entry name" value="VWA_2"/>
    <property type="match status" value="1"/>
</dbReference>
<gene>
    <name evidence="4" type="ORF">IE37_02436</name>
</gene>
<accession>A0A315YIV2</accession>
<dbReference type="PANTHER" id="PTHR11440">
    <property type="entry name" value="LECITHIN-CHOLESTEROL ACYLTRANSFERASE-RELATED"/>
    <property type="match status" value="1"/>
</dbReference>
<keyword evidence="1" id="KW-0472">Membrane</keyword>
<dbReference type="GO" id="GO:0008374">
    <property type="term" value="F:O-acyltransferase activity"/>
    <property type="evidence" value="ECO:0007669"/>
    <property type="project" value="InterPro"/>
</dbReference>
<evidence type="ECO:0000259" key="3">
    <source>
        <dbReference type="PROSITE" id="PS50234"/>
    </source>
</evidence>
<dbReference type="Gene3D" id="3.40.50.410">
    <property type="entry name" value="von Willebrand factor, type A domain"/>
    <property type="match status" value="1"/>
</dbReference>
<sequence length="898" mass="96738">MMMKKFLRLLSTAAAGIMAFTMIPKLPETEVNAADPDRYTVLVLDTSGSMRGTPMIKEREAAEKFCTDILNAGGNNYVALVTLNTRSNVVTPFTTDIDTISSDIAALNASGGTNYSDALNTAGSLLADVDASNIRNIVFCSDGLPEDGSRSTTGRYTSSDDSYCYSYANAAYDIATGLKENYNIYTLGFFHSLSGKKLDFGTRLMADLASSASQAYNVTDPDQLLFEFGNVAQTVLTNDNYPIVLIPGIMGSRLYSDSDCTDMVWEPTLTSTGLKDKINKDKTLYVHNYDSTGEPIDQNAITDEGDREVGANKTMKDLINELCENMGNRGVYVFNYDWRKSNNISAESLNEFINAVSAKTNCPKVDIVAHSMGGLVTSKYLTIYGDSKTEKIITCGTPYEGAPHLLEAIDTSVVLNDWFLDQGLVLKGLDSDTKRSFDGVAELTPTERYCQTYPMQRNNPDLLSPTPSFDMSYQEYTDTLNNIFGTTATTNAITFQNSLRTANGYNALLDYDNAYFVVGQEKKTVKEAVFANDVDGDPFCYDVIYTNNGDNQVPYTSATMMGQIDASASNVYPVSDTHIGMLKNSGVISWIVGVLSSNVPQVQPVAPSLTPYTVIRIACPVDVEISDGNGSLSSVKGSESFSASFGRLDLIGVDNDIKMICMDEDTNLDVNLTGTGTGTMNYTIRHYTANDELIDERTFENVPITDKTVIKTKANNEDTTVLSVDNDGDGNEDATWTAKKNEDVTVPDSERVAMTGINASIDAAELSVDDTAKITVTKDPENTTDNMTVTFSSSDENVATVDANGAVKAVGAGNATITVTSSNGFTKEINVSVKAASTTSTTTTTTSTVTSTTTAAKTTANSSNSPKTGDTTPITAYVITAFAFGIGAVLARRSRKED</sequence>
<dbReference type="RefSeq" id="WP_109727170.1">
    <property type="nucleotide sequence ID" value="NZ_QGDI01000010.1"/>
</dbReference>
<dbReference type="AlphaFoldDB" id="A0A315YIV2"/>
<dbReference type="InterPro" id="IPR029058">
    <property type="entry name" value="AB_hydrolase_fold"/>
</dbReference>
<dbReference type="Gene3D" id="2.60.40.1080">
    <property type="match status" value="1"/>
</dbReference>
<evidence type="ECO:0000256" key="2">
    <source>
        <dbReference type="SAM" id="SignalP"/>
    </source>
</evidence>